<comment type="similarity">
    <text evidence="1">Belongs to the MreC family.</text>
</comment>
<dbReference type="InterPro" id="IPR042177">
    <property type="entry name" value="Cell/Rod_1"/>
</dbReference>
<sequence length="272" mass="30152">MGRLLRILLHSSGFFTFAVLQLLCLYLIVHHNDTQRKIWAETKFVYGSYFTKQVSDRLAFLDVARENEILRRENAALLSRIPGSGYNTSVDTSTVVDSLMQQRFTYLASRVVSKSPYGPYNTLVIDRGSNLGVERGQGVVADGGLLGIVSEVTPRHARVISLLHLDTRVSAGLDNNAFGTLRWDGHDPRRVTLTDMPDYVPVAPNDTIFTTGYSNVYPTGLPIGIVESSEPMPGTGSQHLTVVLLNDPLLAATGYVVRDLFKEELERLNQVK</sequence>
<dbReference type="Gene3D" id="2.40.10.340">
    <property type="entry name" value="Rod shape-determining protein MreC, domain 1"/>
    <property type="match status" value="1"/>
</dbReference>
<dbReference type="RefSeq" id="WP_104420335.1">
    <property type="nucleotide sequence ID" value="NZ_PTJC01000006.1"/>
</dbReference>
<evidence type="ECO:0000256" key="3">
    <source>
        <dbReference type="ARBA" id="ARBA00022960"/>
    </source>
</evidence>
<dbReference type="PANTHER" id="PTHR34138:SF1">
    <property type="entry name" value="CELL SHAPE-DETERMINING PROTEIN MREC"/>
    <property type="match status" value="1"/>
</dbReference>
<keyword evidence="5" id="KW-0472">Membrane</keyword>
<organism evidence="7 8">
    <name type="scientific">Neolewinella xylanilytica</name>
    <dbReference type="NCBI Taxonomy" id="1514080"/>
    <lineage>
        <taxon>Bacteria</taxon>
        <taxon>Pseudomonadati</taxon>
        <taxon>Bacteroidota</taxon>
        <taxon>Saprospiria</taxon>
        <taxon>Saprospirales</taxon>
        <taxon>Lewinellaceae</taxon>
        <taxon>Neolewinella</taxon>
    </lineage>
</organism>
<dbReference type="PANTHER" id="PTHR34138">
    <property type="entry name" value="CELL SHAPE-DETERMINING PROTEIN MREC"/>
    <property type="match status" value="1"/>
</dbReference>
<dbReference type="OrthoDB" id="9811827at2"/>
<dbReference type="EMBL" id="PTJC01000006">
    <property type="protein sequence ID" value="PPK85853.1"/>
    <property type="molecule type" value="Genomic_DNA"/>
</dbReference>
<dbReference type="InterPro" id="IPR042175">
    <property type="entry name" value="Cell/Rod_MreC_2"/>
</dbReference>
<evidence type="ECO:0000256" key="2">
    <source>
        <dbReference type="ARBA" id="ARBA00013855"/>
    </source>
</evidence>
<name>A0A2S6I3W4_9BACT</name>
<evidence type="ECO:0000313" key="8">
    <source>
        <dbReference type="Proteomes" id="UP000237662"/>
    </source>
</evidence>
<dbReference type="Proteomes" id="UP000237662">
    <property type="component" value="Unassembled WGS sequence"/>
</dbReference>
<proteinExistence type="inferred from homology"/>
<evidence type="ECO:0000313" key="7">
    <source>
        <dbReference type="EMBL" id="PPK85853.1"/>
    </source>
</evidence>
<accession>A0A2S6I3W4</accession>
<dbReference type="InterPro" id="IPR055342">
    <property type="entry name" value="MreC_beta-barrel_core"/>
</dbReference>
<keyword evidence="5" id="KW-1133">Transmembrane helix</keyword>
<evidence type="ECO:0000256" key="5">
    <source>
        <dbReference type="SAM" id="Phobius"/>
    </source>
</evidence>
<evidence type="ECO:0000259" key="6">
    <source>
        <dbReference type="Pfam" id="PF04085"/>
    </source>
</evidence>
<keyword evidence="5" id="KW-0812">Transmembrane</keyword>
<reference evidence="7 8" key="1">
    <citation type="submission" date="2018-02" db="EMBL/GenBank/DDBJ databases">
        <title>Genomic Encyclopedia of Archaeal and Bacterial Type Strains, Phase II (KMG-II): from individual species to whole genera.</title>
        <authorList>
            <person name="Goeker M."/>
        </authorList>
    </citation>
    <scope>NUCLEOTIDE SEQUENCE [LARGE SCALE GENOMIC DNA]</scope>
    <source>
        <strain evidence="7 8">DSM 29526</strain>
    </source>
</reference>
<evidence type="ECO:0000256" key="1">
    <source>
        <dbReference type="ARBA" id="ARBA00009369"/>
    </source>
</evidence>
<gene>
    <name evidence="7" type="ORF">CLV84_2760</name>
</gene>
<dbReference type="GO" id="GO:0005886">
    <property type="term" value="C:plasma membrane"/>
    <property type="evidence" value="ECO:0007669"/>
    <property type="project" value="TreeGrafter"/>
</dbReference>
<dbReference type="AlphaFoldDB" id="A0A2S6I3W4"/>
<dbReference type="Gene3D" id="2.40.10.350">
    <property type="entry name" value="Rod shape-determining protein MreC, domain 2"/>
    <property type="match status" value="1"/>
</dbReference>
<keyword evidence="8" id="KW-1185">Reference proteome</keyword>
<evidence type="ECO:0000256" key="4">
    <source>
        <dbReference type="ARBA" id="ARBA00032089"/>
    </source>
</evidence>
<dbReference type="GO" id="GO:0008360">
    <property type="term" value="P:regulation of cell shape"/>
    <property type="evidence" value="ECO:0007669"/>
    <property type="project" value="UniProtKB-KW"/>
</dbReference>
<feature type="transmembrane region" description="Helical" evidence="5">
    <location>
        <begin position="7"/>
        <end position="29"/>
    </location>
</feature>
<dbReference type="InterPro" id="IPR007221">
    <property type="entry name" value="MreC"/>
</dbReference>
<feature type="domain" description="Rod shape-determining protein MreC beta-barrel core" evidence="6">
    <location>
        <begin position="111"/>
        <end position="247"/>
    </location>
</feature>
<dbReference type="Pfam" id="PF04085">
    <property type="entry name" value="MreC"/>
    <property type="match status" value="1"/>
</dbReference>
<comment type="caution">
    <text evidence="7">The sequence shown here is derived from an EMBL/GenBank/DDBJ whole genome shotgun (WGS) entry which is preliminary data.</text>
</comment>
<keyword evidence="3" id="KW-0133">Cell shape</keyword>
<protein>
    <recommendedName>
        <fullName evidence="2">Cell shape-determining protein MreC</fullName>
    </recommendedName>
    <alternativeName>
        <fullName evidence="4">Cell shape protein MreC</fullName>
    </alternativeName>
</protein>